<organism evidence="3 4">
    <name type="scientific">Kocuria tytonis</name>
    <dbReference type="NCBI Taxonomy" id="2054280"/>
    <lineage>
        <taxon>Bacteria</taxon>
        <taxon>Bacillati</taxon>
        <taxon>Actinomycetota</taxon>
        <taxon>Actinomycetes</taxon>
        <taxon>Micrococcales</taxon>
        <taxon>Micrococcaceae</taxon>
        <taxon>Kocuria</taxon>
    </lineage>
</organism>
<dbReference type="Proteomes" id="UP000249516">
    <property type="component" value="Unassembled WGS sequence"/>
</dbReference>
<dbReference type="EMBL" id="PNJG02000001">
    <property type="protein sequence ID" value="RKQ36193.1"/>
    <property type="molecule type" value="Genomic_DNA"/>
</dbReference>
<evidence type="ECO:0000313" key="3">
    <source>
        <dbReference type="EMBL" id="RKQ36193.1"/>
    </source>
</evidence>
<keyword evidence="1" id="KW-0175">Coiled coil</keyword>
<evidence type="ECO:0000256" key="1">
    <source>
        <dbReference type="SAM" id="Coils"/>
    </source>
</evidence>
<sequence>MPMVIDPGTVLPALIGAAATVIGALLLWLSKRSDKATQTLDLALKNLGERVAEQDAKITRLTERLDASEKDRRQQAVQIRDLQDRERDREELLADYRAHTLAWELFTETGSVPPPPVYSWRIRADLEQTKKEAGS</sequence>
<feature type="transmembrane region" description="Helical" evidence="2">
    <location>
        <begin position="12"/>
        <end position="29"/>
    </location>
</feature>
<accession>A0A495A8V2</accession>
<keyword evidence="2" id="KW-1133">Transmembrane helix</keyword>
<proteinExistence type="predicted"/>
<keyword evidence="2" id="KW-0472">Membrane</keyword>
<name>A0A495A8V2_9MICC</name>
<dbReference type="AlphaFoldDB" id="A0A495A8V2"/>
<evidence type="ECO:0000256" key="2">
    <source>
        <dbReference type="SAM" id="Phobius"/>
    </source>
</evidence>
<gene>
    <name evidence="3" type="ORF">C1C97_000460</name>
</gene>
<feature type="coiled-coil region" evidence="1">
    <location>
        <begin position="44"/>
        <end position="85"/>
    </location>
</feature>
<protein>
    <submittedName>
        <fullName evidence="3">Uncharacterized protein</fullName>
    </submittedName>
</protein>
<comment type="caution">
    <text evidence="3">The sequence shown here is derived from an EMBL/GenBank/DDBJ whole genome shotgun (WGS) entry which is preliminary data.</text>
</comment>
<evidence type="ECO:0000313" key="4">
    <source>
        <dbReference type="Proteomes" id="UP000249516"/>
    </source>
</evidence>
<reference evidence="3 4" key="1">
    <citation type="submission" date="2018-10" db="EMBL/GenBank/DDBJ databases">
        <title>Kocuria tytouropygialis sp. nov., isolated from the uropygial gland of an American barn owl (Tyto furcata).</title>
        <authorList>
            <person name="Braun M.S."/>
            <person name="Wang E."/>
            <person name="Zimmermann S."/>
            <person name="Wagner H."/>
            <person name="Wink M."/>
        </authorList>
    </citation>
    <scope>NUCLEOTIDE SEQUENCE [LARGE SCALE GENOMIC DNA]</scope>
    <source>
        <strain evidence="3 4">442</strain>
    </source>
</reference>
<keyword evidence="4" id="KW-1185">Reference proteome</keyword>
<keyword evidence="2" id="KW-0812">Transmembrane</keyword>